<dbReference type="EMBL" id="JAGPXD010000005">
    <property type="protein sequence ID" value="KAH7354265.1"/>
    <property type="molecule type" value="Genomic_DNA"/>
</dbReference>
<sequence>MHRLAMNSRQGIRPALQGARLFRPPSAAALSTTTRRWGAGSAYGSTTVPKLGPRPPTKPTKNPKVQTKRPNLDRSLPRFQGHFNFPLCPLAAFEEAAERRKKSFAKYDIAQLHRLYQSFHEAIKQASVTEDVNWEDDFFAETKANPSHLHAASILAFDVKRGRMTNPERLLYMHMLDTAGEKGHVRAAIMLSQHLIEMGDWESARAIYPRAAGRVRSMARREKMPDLEGVVAIINAREGRDAEALEGLQSARRIAAESPDAKFTTEATCALELGKLLAKKGDREAALAVLEDALKYDTREVFYEAALLVGEGDETRYRQLMTKAAVSGYMGAMKAMVVLEMGAYDKAMGKGEEEAGKRYLMEALEWENLIKGWQAKPEDAKRYF</sequence>
<evidence type="ECO:0000313" key="2">
    <source>
        <dbReference type="EMBL" id="KAH7354265.1"/>
    </source>
</evidence>
<dbReference type="OrthoDB" id="10470195at2759"/>
<protein>
    <submittedName>
        <fullName evidence="2">Uncharacterized protein</fullName>
    </submittedName>
</protein>
<feature type="region of interest" description="Disordered" evidence="1">
    <location>
        <begin position="33"/>
        <end position="73"/>
    </location>
</feature>
<reference evidence="2" key="1">
    <citation type="journal article" date="2021" name="Nat. Commun.">
        <title>Genetic determinants of endophytism in the Arabidopsis root mycobiome.</title>
        <authorList>
            <person name="Mesny F."/>
            <person name="Miyauchi S."/>
            <person name="Thiergart T."/>
            <person name="Pickel B."/>
            <person name="Atanasova L."/>
            <person name="Karlsson M."/>
            <person name="Huettel B."/>
            <person name="Barry K.W."/>
            <person name="Haridas S."/>
            <person name="Chen C."/>
            <person name="Bauer D."/>
            <person name="Andreopoulos W."/>
            <person name="Pangilinan J."/>
            <person name="LaButti K."/>
            <person name="Riley R."/>
            <person name="Lipzen A."/>
            <person name="Clum A."/>
            <person name="Drula E."/>
            <person name="Henrissat B."/>
            <person name="Kohler A."/>
            <person name="Grigoriev I.V."/>
            <person name="Martin F.M."/>
            <person name="Hacquard S."/>
        </authorList>
    </citation>
    <scope>NUCLEOTIDE SEQUENCE</scope>
    <source>
        <strain evidence="2">MPI-CAGE-AT-0016</strain>
    </source>
</reference>
<dbReference type="SUPFAM" id="SSF48452">
    <property type="entry name" value="TPR-like"/>
    <property type="match status" value="1"/>
</dbReference>
<dbReference type="Gene3D" id="1.25.40.10">
    <property type="entry name" value="Tetratricopeptide repeat domain"/>
    <property type="match status" value="1"/>
</dbReference>
<evidence type="ECO:0000313" key="3">
    <source>
        <dbReference type="Proteomes" id="UP000813385"/>
    </source>
</evidence>
<dbReference type="Proteomes" id="UP000813385">
    <property type="component" value="Unassembled WGS sequence"/>
</dbReference>
<dbReference type="AlphaFoldDB" id="A0A8K0TAG0"/>
<evidence type="ECO:0000256" key="1">
    <source>
        <dbReference type="SAM" id="MobiDB-lite"/>
    </source>
</evidence>
<comment type="caution">
    <text evidence="2">The sequence shown here is derived from an EMBL/GenBank/DDBJ whole genome shotgun (WGS) entry which is preliminary data.</text>
</comment>
<name>A0A8K0TAG0_9PEZI</name>
<dbReference type="InterPro" id="IPR011990">
    <property type="entry name" value="TPR-like_helical_dom_sf"/>
</dbReference>
<organism evidence="2 3">
    <name type="scientific">Plectosphaerella cucumerina</name>
    <dbReference type="NCBI Taxonomy" id="40658"/>
    <lineage>
        <taxon>Eukaryota</taxon>
        <taxon>Fungi</taxon>
        <taxon>Dikarya</taxon>
        <taxon>Ascomycota</taxon>
        <taxon>Pezizomycotina</taxon>
        <taxon>Sordariomycetes</taxon>
        <taxon>Hypocreomycetidae</taxon>
        <taxon>Glomerellales</taxon>
        <taxon>Plectosphaerellaceae</taxon>
        <taxon>Plectosphaerella</taxon>
    </lineage>
</organism>
<keyword evidence="3" id="KW-1185">Reference proteome</keyword>
<gene>
    <name evidence="2" type="ORF">B0T11DRAFT_126065</name>
</gene>
<accession>A0A8K0TAG0</accession>
<proteinExistence type="predicted"/>